<feature type="transmembrane region" description="Helical" evidence="6">
    <location>
        <begin position="6"/>
        <end position="27"/>
    </location>
</feature>
<evidence type="ECO:0000256" key="5">
    <source>
        <dbReference type="ARBA" id="ARBA00023136"/>
    </source>
</evidence>
<feature type="transmembrane region" description="Helical" evidence="6">
    <location>
        <begin position="64"/>
        <end position="87"/>
    </location>
</feature>
<keyword evidence="4 6" id="KW-1133">Transmembrane helix</keyword>
<protein>
    <submittedName>
        <fullName evidence="7">pH regulation protein F</fullName>
    </submittedName>
</protein>
<evidence type="ECO:0000256" key="2">
    <source>
        <dbReference type="ARBA" id="ARBA00022475"/>
    </source>
</evidence>
<sequence>MVAVEALDSITPFLIGLFTVAMIVYSLRVFTSRNLGDAVLAIDALTVDLIVLMMLVALHYRSPYLLIGVIPLGAWVFLLDLIVAKYLEKRWVK</sequence>
<dbReference type="Pfam" id="PF04066">
    <property type="entry name" value="MrpF_PhaF"/>
    <property type="match status" value="1"/>
</dbReference>
<keyword evidence="5 6" id="KW-0472">Membrane</keyword>
<dbReference type="InterPro" id="IPR007208">
    <property type="entry name" value="MrpF/PhaF-like"/>
</dbReference>
<evidence type="ECO:0000256" key="3">
    <source>
        <dbReference type="ARBA" id="ARBA00022692"/>
    </source>
</evidence>
<feature type="transmembrane region" description="Helical" evidence="6">
    <location>
        <begin position="39"/>
        <end position="58"/>
    </location>
</feature>
<evidence type="ECO:0000256" key="1">
    <source>
        <dbReference type="ARBA" id="ARBA00004651"/>
    </source>
</evidence>
<evidence type="ECO:0000256" key="6">
    <source>
        <dbReference type="SAM" id="Phobius"/>
    </source>
</evidence>
<proteinExistence type="predicted"/>
<organism evidence="7">
    <name type="scientific">Thermosphaera aggregans</name>
    <dbReference type="NCBI Taxonomy" id="54254"/>
    <lineage>
        <taxon>Archaea</taxon>
        <taxon>Thermoproteota</taxon>
        <taxon>Thermoprotei</taxon>
        <taxon>Desulfurococcales</taxon>
        <taxon>Desulfurococcaceae</taxon>
        <taxon>Thermosphaera</taxon>
    </lineage>
</organism>
<comment type="subcellular location">
    <subcellularLocation>
        <location evidence="1">Cell membrane</location>
        <topology evidence="1">Multi-pass membrane protein</topology>
    </subcellularLocation>
</comment>
<evidence type="ECO:0000256" key="4">
    <source>
        <dbReference type="ARBA" id="ARBA00022989"/>
    </source>
</evidence>
<keyword evidence="3 6" id="KW-0812">Transmembrane</keyword>
<dbReference type="GO" id="GO:0005886">
    <property type="term" value="C:plasma membrane"/>
    <property type="evidence" value="ECO:0007669"/>
    <property type="project" value="UniProtKB-SubCell"/>
</dbReference>
<comment type="caution">
    <text evidence="7">The sequence shown here is derived from an EMBL/GenBank/DDBJ whole genome shotgun (WGS) entry which is preliminary data.</text>
</comment>
<name>A0A7C2FF08_9CREN</name>
<dbReference type="AlphaFoldDB" id="A0A7C2FF08"/>
<keyword evidence="2" id="KW-1003">Cell membrane</keyword>
<dbReference type="EMBL" id="DSJT01000034">
    <property type="protein sequence ID" value="HEF87881.1"/>
    <property type="molecule type" value="Genomic_DNA"/>
</dbReference>
<reference evidence="7" key="1">
    <citation type="journal article" date="2020" name="mSystems">
        <title>Genome- and Community-Level Interaction Insights into Carbon Utilization and Element Cycling Functions of Hydrothermarchaeota in Hydrothermal Sediment.</title>
        <authorList>
            <person name="Zhou Z."/>
            <person name="Liu Y."/>
            <person name="Xu W."/>
            <person name="Pan J."/>
            <person name="Luo Z.H."/>
            <person name="Li M."/>
        </authorList>
    </citation>
    <scope>NUCLEOTIDE SEQUENCE [LARGE SCALE GENOMIC DNA]</scope>
    <source>
        <strain evidence="7">SpSt-23</strain>
    </source>
</reference>
<dbReference type="GO" id="GO:0015075">
    <property type="term" value="F:monoatomic ion transmembrane transporter activity"/>
    <property type="evidence" value="ECO:0007669"/>
    <property type="project" value="InterPro"/>
</dbReference>
<evidence type="ECO:0000313" key="7">
    <source>
        <dbReference type="EMBL" id="HEF87881.1"/>
    </source>
</evidence>
<accession>A0A7C2FF08</accession>
<gene>
    <name evidence="7" type="ORF">ENP55_06380</name>
</gene>